<evidence type="ECO:0000256" key="12">
    <source>
        <dbReference type="RuleBase" id="RU362131"/>
    </source>
</evidence>
<evidence type="ECO:0000256" key="8">
    <source>
        <dbReference type="PIRSR" id="PIRSR604808-1"/>
    </source>
</evidence>
<dbReference type="EMBL" id="CAVNYO010000472">
    <property type="protein sequence ID" value="CAK5283703.1"/>
    <property type="molecule type" value="Genomic_DNA"/>
</dbReference>
<dbReference type="InterPro" id="IPR005135">
    <property type="entry name" value="Endo/exonuclease/phosphatase"/>
</dbReference>
<dbReference type="AlphaFoldDB" id="A0AAD2Q741"/>
<dbReference type="Gene3D" id="3.60.10.10">
    <property type="entry name" value="Endonuclease/exonuclease/phosphatase"/>
    <property type="match status" value="1"/>
</dbReference>
<feature type="active site" description="Proton acceptor" evidence="8">
    <location>
        <position position="305"/>
    </location>
</feature>
<evidence type="ECO:0000256" key="4">
    <source>
        <dbReference type="ARBA" id="ARBA00022801"/>
    </source>
</evidence>
<dbReference type="PANTHER" id="PTHR22748">
    <property type="entry name" value="AP ENDONUCLEASE"/>
    <property type="match status" value="1"/>
</dbReference>
<feature type="binding site" evidence="9">
    <location>
        <position position="24"/>
    </location>
    <ligand>
        <name>Mg(2+)</name>
        <dbReference type="ChEBI" id="CHEBI:18420"/>
        <label>1</label>
    </ligand>
</feature>
<dbReference type="PROSITE" id="PS51999">
    <property type="entry name" value="ZF_GRF"/>
    <property type="match status" value="1"/>
</dbReference>
<dbReference type="GO" id="GO:0008311">
    <property type="term" value="F:double-stranded DNA 3'-5' DNA exonuclease activity"/>
    <property type="evidence" value="ECO:0007669"/>
    <property type="project" value="TreeGrafter"/>
</dbReference>
<accession>A0AAD2Q741</accession>
<evidence type="ECO:0000259" key="14">
    <source>
        <dbReference type="PROSITE" id="PS51999"/>
    </source>
</evidence>
<evidence type="ECO:0000313" key="15">
    <source>
        <dbReference type="EMBL" id="CAK5283703.1"/>
    </source>
</evidence>
<dbReference type="EC" id="3.1.-.-" evidence="12"/>
<feature type="active site" evidence="8">
    <location>
        <position position="148"/>
    </location>
</feature>
<feature type="binding site" evidence="9">
    <location>
        <position position="198"/>
    </location>
    <ligand>
        <name>Mg(2+)</name>
        <dbReference type="ChEBI" id="CHEBI:18420"/>
        <label>1</label>
    </ligand>
</feature>
<evidence type="ECO:0000256" key="7">
    <source>
        <dbReference type="ARBA" id="ARBA00023242"/>
    </source>
</evidence>
<keyword evidence="12" id="KW-0234">DNA repair</keyword>
<feature type="binding site" evidence="9">
    <location>
        <position position="304"/>
    </location>
    <ligand>
        <name>Mg(2+)</name>
        <dbReference type="ChEBI" id="CHEBI:18420"/>
        <label>1</label>
    </ligand>
</feature>
<sequence length="583" mass="64292">GIHFILSEGDCDSSLLFMRIITWNINGIRTIPKYHPWNAMKTHEDVLNHLGADIICFQEMKSSRSALPKATALPPSYHSFFSFPTHKTGYSGVGVYTRPTPLSADDRLSSTRDVDPTSAPLDVDAQVLDSEGRTLILDFGLFVLVNVYCPSDSASQADPERDAERFRFKMAFHQLLKERVRQLVHLQGREVVVVGDLNACADVIDHAEGALIEARGEGGFWEYEPRKWLRDWLVDSSLAVGGGCLVDVVRKFWPERKAMYTCWNTKMSARASNYGSRIDYILVTPGLLPWIKAADIQPDVKGSDHCPVYIDLHDQITLESGVFVKLADVLGNPEPGAEPPRLAAKFWEEHRQRGVDTFFGKAGTKQVVALKKDSPVAEMKAPSASPPEDIAKRERDILQSSSSSSSCLPIAAKSPSPASTAKRKRNGPTPSSSSSKRPKNGQPTLASFFGSKSASASQSSVTHSSESTIDSDYQLAVALSAAESVPSSSPPNPHTARAWTTILAPLEPPRCSVHDEPAKVMTVNKPGPNRGKTFFVCSRPVGPGYDRGRAERLREEVDPRWKCDFFRWAADVRAEMVRKEKDK</sequence>
<dbReference type="PROSITE" id="PS51435">
    <property type="entry name" value="AP_NUCLEASE_F1_4"/>
    <property type="match status" value="1"/>
</dbReference>
<proteinExistence type="inferred from homology"/>
<dbReference type="InterPro" id="IPR010666">
    <property type="entry name" value="Znf_GRF"/>
</dbReference>
<dbReference type="Pfam" id="PF06839">
    <property type="entry name" value="Zn_ribbon_GRF"/>
    <property type="match status" value="1"/>
</dbReference>
<evidence type="ECO:0000256" key="2">
    <source>
        <dbReference type="ARBA" id="ARBA00022723"/>
    </source>
</evidence>
<dbReference type="SUPFAM" id="SSF56219">
    <property type="entry name" value="DNase I-like"/>
    <property type="match status" value="1"/>
</dbReference>
<evidence type="ECO:0000256" key="11">
    <source>
        <dbReference type="PROSITE-ProRule" id="PRU01343"/>
    </source>
</evidence>
<keyword evidence="2 9" id="KW-0479">Metal-binding</keyword>
<evidence type="ECO:0000256" key="10">
    <source>
        <dbReference type="PIRSR" id="PIRSR604808-3"/>
    </source>
</evidence>
<name>A0AAD2Q741_9AGAR</name>
<keyword evidence="6 9" id="KW-0460">Magnesium</keyword>
<feature type="compositionally biased region" description="Low complexity" evidence="13">
    <location>
        <begin position="400"/>
        <end position="420"/>
    </location>
</feature>
<dbReference type="GO" id="GO:0005634">
    <property type="term" value="C:nucleus"/>
    <property type="evidence" value="ECO:0007669"/>
    <property type="project" value="TreeGrafter"/>
</dbReference>
<evidence type="ECO:0000313" key="16">
    <source>
        <dbReference type="Proteomes" id="UP001295794"/>
    </source>
</evidence>
<keyword evidence="7" id="KW-0539">Nucleus</keyword>
<feature type="non-terminal residue" evidence="15">
    <location>
        <position position="583"/>
    </location>
</feature>
<dbReference type="InterPro" id="IPR036691">
    <property type="entry name" value="Endo/exonu/phosph_ase_sf"/>
</dbReference>
<evidence type="ECO:0000256" key="9">
    <source>
        <dbReference type="PIRSR" id="PIRSR604808-2"/>
    </source>
</evidence>
<dbReference type="Pfam" id="PF03372">
    <property type="entry name" value="Exo_endo_phos"/>
    <property type="match status" value="1"/>
</dbReference>
<dbReference type="Proteomes" id="UP001295794">
    <property type="component" value="Unassembled WGS sequence"/>
</dbReference>
<comment type="similarity">
    <text evidence="1 12">Belongs to the DNA repair enzymes AP/ExoA family.</text>
</comment>
<feature type="binding site" evidence="9">
    <location>
        <position position="59"/>
    </location>
    <ligand>
        <name>Mg(2+)</name>
        <dbReference type="ChEBI" id="CHEBI:18420"/>
        <label>1</label>
    </ligand>
</feature>
<keyword evidence="9" id="KW-0464">Manganese</keyword>
<reference evidence="15" key="1">
    <citation type="submission" date="2023-11" db="EMBL/GenBank/DDBJ databases">
        <authorList>
            <person name="De Vega J J."/>
            <person name="De Vega J J."/>
        </authorList>
    </citation>
    <scope>NUCLEOTIDE SEQUENCE</scope>
</reference>
<keyword evidence="12" id="KW-0227">DNA damage</keyword>
<gene>
    <name evidence="15" type="ORF">MYCIT1_LOCUS36444</name>
</gene>
<evidence type="ECO:0000256" key="13">
    <source>
        <dbReference type="SAM" id="MobiDB-lite"/>
    </source>
</evidence>
<evidence type="ECO:0000256" key="3">
    <source>
        <dbReference type="ARBA" id="ARBA00022771"/>
    </source>
</evidence>
<comment type="cofactor">
    <cofactor evidence="9 12">
        <name>Mg(2+)</name>
        <dbReference type="ChEBI" id="CHEBI:18420"/>
    </cofactor>
    <cofactor evidence="9 12">
        <name>Mn(2+)</name>
        <dbReference type="ChEBI" id="CHEBI:29035"/>
    </cofactor>
    <text evidence="9 12">Probably binds two magnesium or manganese ions per subunit.</text>
</comment>
<keyword evidence="5" id="KW-0862">Zinc</keyword>
<dbReference type="PANTHER" id="PTHR22748:SF4">
    <property type="entry name" value="DNA-(APURINIC OR APYRIMIDINIC SITE) ENDONUCLEASE 2"/>
    <property type="match status" value="1"/>
</dbReference>
<feature type="region of interest" description="Disordered" evidence="13">
    <location>
        <begin position="396"/>
        <end position="451"/>
    </location>
</feature>
<keyword evidence="16" id="KW-1185">Reference proteome</keyword>
<dbReference type="NCBIfam" id="TIGR00633">
    <property type="entry name" value="xth"/>
    <property type="match status" value="1"/>
</dbReference>
<protein>
    <recommendedName>
        <fullName evidence="12">DNA-(apurinic or apyrimidinic site) endonuclease</fullName>
        <ecNumber evidence="12">3.1.-.-</ecNumber>
    </recommendedName>
</protein>
<organism evidence="15 16">
    <name type="scientific">Mycena citricolor</name>
    <dbReference type="NCBI Taxonomy" id="2018698"/>
    <lineage>
        <taxon>Eukaryota</taxon>
        <taxon>Fungi</taxon>
        <taxon>Dikarya</taxon>
        <taxon>Basidiomycota</taxon>
        <taxon>Agaricomycotina</taxon>
        <taxon>Agaricomycetes</taxon>
        <taxon>Agaricomycetidae</taxon>
        <taxon>Agaricales</taxon>
        <taxon>Marasmiineae</taxon>
        <taxon>Mycenaceae</taxon>
        <taxon>Mycena</taxon>
    </lineage>
</organism>
<feature type="site" description="Important for catalytic activity" evidence="10">
    <location>
        <position position="279"/>
    </location>
</feature>
<feature type="active site" description="Proton donor/acceptor" evidence="8">
    <location>
        <position position="196"/>
    </location>
</feature>
<dbReference type="GO" id="GO:0008081">
    <property type="term" value="F:phosphoric diester hydrolase activity"/>
    <property type="evidence" value="ECO:0007669"/>
    <property type="project" value="TreeGrafter"/>
</dbReference>
<comment type="caution">
    <text evidence="15">The sequence shown here is derived from an EMBL/GenBank/DDBJ whole genome shotgun (WGS) entry which is preliminary data.</text>
</comment>
<feature type="domain" description="GRF-type" evidence="14">
    <location>
        <begin position="511"/>
        <end position="572"/>
    </location>
</feature>
<keyword evidence="3 11" id="KW-0863">Zinc-finger</keyword>
<evidence type="ECO:0000256" key="6">
    <source>
        <dbReference type="ARBA" id="ARBA00022842"/>
    </source>
</evidence>
<dbReference type="GO" id="GO:0006284">
    <property type="term" value="P:base-excision repair"/>
    <property type="evidence" value="ECO:0007669"/>
    <property type="project" value="TreeGrafter"/>
</dbReference>
<dbReference type="CDD" id="cd09088">
    <property type="entry name" value="Ape2-like_AP-endo"/>
    <property type="match status" value="1"/>
</dbReference>
<feature type="site" description="Transition state stabilizer" evidence="10">
    <location>
        <position position="198"/>
    </location>
</feature>
<dbReference type="GO" id="GO:0008270">
    <property type="term" value="F:zinc ion binding"/>
    <property type="evidence" value="ECO:0007669"/>
    <property type="project" value="UniProtKB-KW"/>
</dbReference>
<feature type="binding site" evidence="9">
    <location>
        <position position="196"/>
    </location>
    <ligand>
        <name>Mg(2+)</name>
        <dbReference type="ChEBI" id="CHEBI:18420"/>
        <label>1</label>
    </ligand>
</feature>
<evidence type="ECO:0000256" key="1">
    <source>
        <dbReference type="ARBA" id="ARBA00007092"/>
    </source>
</evidence>
<dbReference type="InterPro" id="IPR004808">
    <property type="entry name" value="AP_endonuc_1"/>
</dbReference>
<feature type="binding site" evidence="9">
    <location>
        <position position="305"/>
    </location>
    <ligand>
        <name>Mg(2+)</name>
        <dbReference type="ChEBI" id="CHEBI:18420"/>
        <label>1</label>
    </ligand>
</feature>
<feature type="site" description="Interaction with DNA substrate" evidence="10">
    <location>
        <position position="305"/>
    </location>
</feature>
<keyword evidence="4" id="KW-0378">Hydrolase</keyword>
<dbReference type="GO" id="GO:0003906">
    <property type="term" value="F:DNA-(apurinic or apyrimidinic site) endonuclease activity"/>
    <property type="evidence" value="ECO:0007669"/>
    <property type="project" value="TreeGrafter"/>
</dbReference>
<evidence type="ECO:0000256" key="5">
    <source>
        <dbReference type="ARBA" id="ARBA00022833"/>
    </source>
</evidence>